<proteinExistence type="predicted"/>
<evidence type="ECO:0000313" key="1">
    <source>
        <dbReference type="EMBL" id="CAG8720785.1"/>
    </source>
</evidence>
<feature type="non-terminal residue" evidence="1">
    <location>
        <position position="1"/>
    </location>
</feature>
<accession>A0A9N9NBZ4</accession>
<gene>
    <name evidence="1" type="ORF">FMOSSE_LOCUS14980</name>
</gene>
<feature type="non-terminal residue" evidence="1">
    <location>
        <position position="44"/>
    </location>
</feature>
<reference evidence="1" key="1">
    <citation type="submission" date="2021-06" db="EMBL/GenBank/DDBJ databases">
        <authorList>
            <person name="Kallberg Y."/>
            <person name="Tangrot J."/>
            <person name="Rosling A."/>
        </authorList>
    </citation>
    <scope>NUCLEOTIDE SEQUENCE</scope>
    <source>
        <strain evidence="1">87-6 pot B 2015</strain>
    </source>
</reference>
<dbReference type="Proteomes" id="UP000789375">
    <property type="component" value="Unassembled WGS sequence"/>
</dbReference>
<evidence type="ECO:0000313" key="2">
    <source>
        <dbReference type="Proteomes" id="UP000789375"/>
    </source>
</evidence>
<dbReference type="EMBL" id="CAJVPP010013382">
    <property type="protein sequence ID" value="CAG8720785.1"/>
    <property type="molecule type" value="Genomic_DNA"/>
</dbReference>
<organism evidence="1 2">
    <name type="scientific">Funneliformis mosseae</name>
    <name type="common">Endomycorrhizal fungus</name>
    <name type="synonym">Glomus mosseae</name>
    <dbReference type="NCBI Taxonomy" id="27381"/>
    <lineage>
        <taxon>Eukaryota</taxon>
        <taxon>Fungi</taxon>
        <taxon>Fungi incertae sedis</taxon>
        <taxon>Mucoromycota</taxon>
        <taxon>Glomeromycotina</taxon>
        <taxon>Glomeromycetes</taxon>
        <taxon>Glomerales</taxon>
        <taxon>Glomeraceae</taxon>
        <taxon>Funneliformis</taxon>
    </lineage>
</organism>
<keyword evidence="2" id="KW-1185">Reference proteome</keyword>
<dbReference type="AlphaFoldDB" id="A0A9N9NBZ4"/>
<sequence>GVEIVKRGQSSLFCKTEKRIIDESMKVNNTRTLQQIIEDVLKET</sequence>
<comment type="caution">
    <text evidence="1">The sequence shown here is derived from an EMBL/GenBank/DDBJ whole genome shotgun (WGS) entry which is preliminary data.</text>
</comment>
<protein>
    <submittedName>
        <fullName evidence="1">7018_t:CDS:1</fullName>
    </submittedName>
</protein>
<name>A0A9N9NBZ4_FUNMO</name>